<dbReference type="EMBL" id="PP777464">
    <property type="protein sequence ID" value="XBS49218.1"/>
    <property type="molecule type" value="Genomic_DNA"/>
</dbReference>
<organism evidence="1">
    <name type="scientific">Escherichia phage fEgEco12</name>
    <dbReference type="NCBI Taxonomy" id="3158837"/>
    <lineage>
        <taxon>Viruses</taxon>
        <taxon>Duplodnaviria</taxon>
        <taxon>Heunggongvirae</taxon>
        <taxon>Uroviricota</taxon>
        <taxon>Caudoviricetes</taxon>
    </lineage>
</organism>
<protein>
    <submittedName>
        <fullName evidence="1">Uncharacterized protein</fullName>
    </submittedName>
</protein>
<reference evidence="1" key="1">
    <citation type="submission" date="2024-05" db="EMBL/GenBank/DDBJ databases">
        <authorList>
            <person name="Badawy S."/>
            <person name="Skurnik M."/>
        </authorList>
    </citation>
    <scope>NUCLEOTIDE SEQUENCE</scope>
</reference>
<sequence length="180" mass="21087">MYIENDNVKCIADICIKLMKIFINPKYKTRSLRHDIDEHCVITILGNMLDVKYDGKLLFGIREEKIDDVFFSPKDKFEPSDYKVIIRDDSIYISSDHSNYVEQIYTENVDYNHELLDLPTSDIDMERIKFSLSNNEYLGIQTYYALQGKIPPAMYIRIEIGNVFNEKVISIADKILKVQL</sequence>
<evidence type="ECO:0000313" key="1">
    <source>
        <dbReference type="EMBL" id="XBS49218.1"/>
    </source>
</evidence>
<name>A0AAU7PGE1_9CAUD</name>
<proteinExistence type="predicted"/>
<accession>A0AAU7PGE1</accession>